<sequence>MSNDQITEKGILFPEEAAYLSEISQKLDEALEKARDDVRRIDREYRDEKRYMAENRGEIDPHEMFQNELLLKQTDQTGAFAVDIRDRLARLRESPYFGRIDFKGGDSAAPARIYIGPSAFNYGNEPLIFDWRAPVASMFYDYEVGPAGYDAPMGRIEGELTRKRQFKIRNGVMEYALESSAHVQDDILQRELSHTSDEKMKSIISTIQKEQNQIIRREKTGTMIIQGVAGSGKTSIALHRIAFLLYRFRNQLSARNVTILSPNKVFGSYISNVIPELGEEPVYEMGFLDIAEIQLEKVINFEPDKDPLEMEDEKWMERVRFKSTLDFVGQMDAYISGMEDWIFVPEDYCFGGFTADARWIRDRFRAYGKYPVRQRISMTAEDIHNRFKNENIWEDELPGPGRIAKSLASMLAVKSTLALYKNFYQSIGKPHLFVMPARKTLEWPDVFPFLYLHAAFEGVKESVITKHLVIDEMQDYTPIQYAVMNRLFPCQKTILGDFGQNLNPYHPHTLEDILRIYEGADYVELNRSYRSTFEIMNFAKHIRDVAGLDAVERHGEEPSMVACEDEQDEIRQIKQAILEFEAGENASLGIILKNNRAAREFHDLLSCGLQSGGDRIKLISPDSTHYEGGVSVTSIQMAKGLEFDEVIVPQADRGTYSDDYDRSLLYIACTRAMHRLTLFYVGEVSGLLI</sequence>
<feature type="domain" description="UvrD-like helicase ATP-binding" evidence="7">
    <location>
        <begin position="206"/>
        <end position="532"/>
    </location>
</feature>
<keyword evidence="2 5" id="KW-0378">Hydrolase</keyword>
<keyword evidence="9" id="KW-1185">Reference proteome</keyword>
<organism evidence="8 9">
    <name type="scientific">Enterocloster hominis</name>
    <name type="common">ex Hitch et al. 2024</name>
    <dbReference type="NCBI Taxonomy" id="1917870"/>
    <lineage>
        <taxon>Bacteria</taxon>
        <taxon>Bacillati</taxon>
        <taxon>Bacillota</taxon>
        <taxon>Clostridia</taxon>
        <taxon>Lachnospirales</taxon>
        <taxon>Lachnospiraceae</taxon>
        <taxon>Enterocloster</taxon>
    </lineage>
</organism>
<dbReference type="InterPro" id="IPR000212">
    <property type="entry name" value="DNA_helicase_UvrD/REP"/>
</dbReference>
<feature type="binding site" evidence="5">
    <location>
        <begin position="227"/>
        <end position="234"/>
    </location>
    <ligand>
        <name>ATP</name>
        <dbReference type="ChEBI" id="CHEBI:30616"/>
    </ligand>
</feature>
<evidence type="ECO:0000313" key="8">
    <source>
        <dbReference type="EMBL" id="MEQ2427307.1"/>
    </source>
</evidence>
<dbReference type="PANTHER" id="PTHR11070:SF17">
    <property type="entry name" value="DNA HELICASE IV"/>
    <property type="match status" value="1"/>
</dbReference>
<dbReference type="EMBL" id="JBBMFM010000098">
    <property type="protein sequence ID" value="MEQ2427307.1"/>
    <property type="molecule type" value="Genomic_DNA"/>
</dbReference>
<keyword evidence="1 5" id="KW-0547">Nucleotide-binding</keyword>
<dbReference type="Gene3D" id="3.40.50.300">
    <property type="entry name" value="P-loop containing nucleotide triphosphate hydrolases"/>
    <property type="match status" value="2"/>
</dbReference>
<dbReference type="RefSeq" id="WP_040379855.1">
    <property type="nucleotide sequence ID" value="NZ_JBBMFM010000098.1"/>
</dbReference>
<evidence type="ECO:0000256" key="4">
    <source>
        <dbReference type="ARBA" id="ARBA00022840"/>
    </source>
</evidence>
<accession>A0ABV1DAA7</accession>
<evidence type="ECO:0000256" key="1">
    <source>
        <dbReference type="ARBA" id="ARBA00022741"/>
    </source>
</evidence>
<keyword evidence="3 5" id="KW-0347">Helicase</keyword>
<evidence type="ECO:0000256" key="2">
    <source>
        <dbReference type="ARBA" id="ARBA00022801"/>
    </source>
</evidence>
<feature type="coiled-coil region" evidence="6">
    <location>
        <begin position="24"/>
        <end position="51"/>
    </location>
</feature>
<keyword evidence="4 5" id="KW-0067">ATP-binding</keyword>
<gene>
    <name evidence="8" type="ORF">WMQ36_20285</name>
</gene>
<proteinExistence type="predicted"/>
<evidence type="ECO:0000256" key="3">
    <source>
        <dbReference type="ARBA" id="ARBA00022806"/>
    </source>
</evidence>
<dbReference type="Proteomes" id="UP001454086">
    <property type="component" value="Unassembled WGS sequence"/>
</dbReference>
<reference evidence="8 9" key="1">
    <citation type="submission" date="2024-03" db="EMBL/GenBank/DDBJ databases">
        <title>Human intestinal bacterial collection.</title>
        <authorList>
            <person name="Pauvert C."/>
            <person name="Hitch T.C.A."/>
            <person name="Clavel T."/>
        </authorList>
    </citation>
    <scope>NUCLEOTIDE SEQUENCE [LARGE SCALE GENOMIC DNA]</scope>
    <source>
        <strain evidence="8 9">CLA-SR-H021</strain>
    </source>
</reference>
<dbReference type="SUPFAM" id="SSF52540">
    <property type="entry name" value="P-loop containing nucleoside triphosphate hydrolases"/>
    <property type="match status" value="1"/>
</dbReference>
<dbReference type="Pfam" id="PF13538">
    <property type="entry name" value="UvrD_C_2"/>
    <property type="match status" value="1"/>
</dbReference>
<dbReference type="InterPro" id="IPR027417">
    <property type="entry name" value="P-loop_NTPase"/>
</dbReference>
<protein>
    <submittedName>
        <fullName evidence="8">ATP-binding domain-containing protein</fullName>
    </submittedName>
</protein>
<name>A0ABV1DAA7_9FIRM</name>
<dbReference type="InterPro" id="IPR027785">
    <property type="entry name" value="UvrD-like_helicase_C"/>
</dbReference>
<evidence type="ECO:0000256" key="6">
    <source>
        <dbReference type="SAM" id="Coils"/>
    </source>
</evidence>
<keyword evidence="6" id="KW-0175">Coiled coil</keyword>
<evidence type="ECO:0000313" key="9">
    <source>
        <dbReference type="Proteomes" id="UP001454086"/>
    </source>
</evidence>
<evidence type="ECO:0000256" key="5">
    <source>
        <dbReference type="PROSITE-ProRule" id="PRU00560"/>
    </source>
</evidence>
<dbReference type="PROSITE" id="PS51198">
    <property type="entry name" value="UVRD_HELICASE_ATP_BIND"/>
    <property type="match status" value="1"/>
</dbReference>
<comment type="caution">
    <text evidence="8">The sequence shown here is derived from an EMBL/GenBank/DDBJ whole genome shotgun (WGS) entry which is preliminary data.</text>
</comment>
<dbReference type="GO" id="GO:0005524">
    <property type="term" value="F:ATP binding"/>
    <property type="evidence" value="ECO:0007669"/>
    <property type="project" value="UniProtKB-KW"/>
</dbReference>
<dbReference type="InterPro" id="IPR014016">
    <property type="entry name" value="UvrD-like_ATP-bd"/>
</dbReference>
<evidence type="ECO:0000259" key="7">
    <source>
        <dbReference type="PROSITE" id="PS51198"/>
    </source>
</evidence>
<dbReference type="PANTHER" id="PTHR11070">
    <property type="entry name" value="UVRD / RECB / PCRA DNA HELICASE FAMILY MEMBER"/>
    <property type="match status" value="1"/>
</dbReference>